<organism evidence="2 3">
    <name type="scientific">Microscilla marina ATCC 23134</name>
    <dbReference type="NCBI Taxonomy" id="313606"/>
    <lineage>
        <taxon>Bacteria</taxon>
        <taxon>Pseudomonadati</taxon>
        <taxon>Bacteroidota</taxon>
        <taxon>Cytophagia</taxon>
        <taxon>Cytophagales</taxon>
        <taxon>Microscillaceae</taxon>
        <taxon>Microscilla</taxon>
    </lineage>
</organism>
<feature type="compositionally biased region" description="Basic and acidic residues" evidence="1">
    <location>
        <begin position="1576"/>
        <end position="1594"/>
    </location>
</feature>
<feature type="compositionally biased region" description="Basic and acidic residues" evidence="1">
    <location>
        <begin position="1055"/>
        <end position="1070"/>
    </location>
</feature>
<evidence type="ECO:0000313" key="2">
    <source>
        <dbReference type="EMBL" id="EAY25759.1"/>
    </source>
</evidence>
<dbReference type="eggNOG" id="COG3209">
    <property type="taxonomic scope" value="Bacteria"/>
</dbReference>
<dbReference type="Proteomes" id="UP000004095">
    <property type="component" value="Unassembled WGS sequence"/>
</dbReference>
<accession>A1ZUY1</accession>
<dbReference type="PROSITE" id="PS51257">
    <property type="entry name" value="PROKAR_LIPOPROTEIN"/>
    <property type="match status" value="1"/>
</dbReference>
<comment type="caution">
    <text evidence="2">The sequence shown here is derived from an EMBL/GenBank/DDBJ whole genome shotgun (WGS) entry which is preliminary data.</text>
</comment>
<name>A1ZUY1_MICM2</name>
<sequence>MKKMNHLKYILTVVAWAVVGLACTQAQVYKNSHYTHQRIQGAANAGQTVHLPLPVSPSTSIGEARLKVQLDLGETYSFGDLDFTTSLEVTVTGEKDGNFVQNLCNCQLEISAKVPERLYHFDFASTINNFDAFKIAITARQVTVNVADPTQKQNLENALKASLRVVASYDIAYGIGAAGVTANNLKVDLEGKKATFSWNSDDYMPNYQIQVLRLHNYVNPDNNSYDWFTWANNIATVASVDQLQKQIKQELIILTAIDWKRALTLETESSQKTLSMTLAEGTGYYVWRIRPIGTLYPGGVANAKNWGQWSSDDVPGSHSFGGKWVVVDLKNGTLKPRDKNQREVDVFHFVDPDEGRNNMYSRTFTEGNRVSESITYANKLNQVKQTQTYLPSKQTTLVTQQMYDYSGRPVMATLPAPLQNQGLKGYYEGLVKNQSNQQLYRPKHFDKDANYRNPAKIDQSTGNPFNYYTGKNQIPDAEGYAFTRTLFYQDGKVKEQSGVGKTHMIGGGGKTVKTFYSTATENELIRLFGDEAPAASSVLKTINIDQNGTASISYASKEGKVIATCLAYQEQDNMNGLKDGVIPATTETLKINANHQGFTKVVSSKRLYLVNESPLTFSYKANCTNPVSGCDFALRVVIHKLDEDADPATPWVKNLGTTPGTGWNPLAANSQILISEDVNVVCGMNTQFANLTLEPGAYLIEKQLSPRNLAGTRQLPPAVLNAQNQVAGGIQPLITMLGKWMDSVKCNNDIQVFFDKVTTLQNDIDAARVSGNFAALDAKYQADLGTTPFFTDQHAVALKVPYDIEITNPGCGIIRVPINLSTVFDFKNMVYELKDQDGDGKYRVNPFVQFVPGKTEFFPDFEGFAYSFFWKIVPESIGSISDTITQLVADAGGKLMTEATFESSYIYLGNDLTQGQLNLLGIDTQNQSLAEARKAAKDRVKYIYYKFLAPYMEGWYEPGTFSLMTHHMLTDTYNASGKDKDHNVVYDTLATNRQDACGQSLKLAVDPNDTDKTAQYYAEDLFKCWQSELAKLKAQVDPDGSIAINYKAGSGGVSKEVDDRTGDPKVHDSTFDDALPKNPLVRWFLKKVLKSKLSKKMRDQQVTSGTNNQKDNKIEIEYSQHLVEEYLNCTGYRFAKVIDNQHLAQGSHTPLSQDVLTSLPTEQSTYASSVDDYYQKVFADTATVNLARRSKAYNGIDRSYYPDREWAVMMGSQNKFAHILDPVYAFKYFHYAIDSNKVVEVLTCYRDFDGCNFCGIGEVQCDITGKDWTAAQREVFLQMLRRFKSGGLKGEYDELVKAKDFVSPVYIDASGEVKTWKDDTKVDDYDALKNNGFKDDQGNRLPTMVEVQINKMNQQVVNFCDSSRIVFMKMLQDTLQKKCYEIVDCKGDVKSESQISQEDIQVLANVLVDECKRRAMVTSYQSKTASCKYLQDTTKTYTVPVIEYGVGGGAATSDIYGVMHYRNQGNFNSDFTQTTDTLVTINYRGDTTKIKDFTNKPLSYFEWLRYLEVTTMAPLIDMPNVCGTTKIPSALDENPEGTQGISTDKANNTMPHPNKPLGDHLSPLTKLKVEISTNETTKKEEVKVNGQTFEKDKK</sequence>
<dbReference type="EMBL" id="AAWS01000043">
    <property type="protein sequence ID" value="EAY25759.1"/>
    <property type="molecule type" value="Genomic_DNA"/>
</dbReference>
<feature type="compositionally biased region" description="Polar residues" evidence="1">
    <location>
        <begin position="1536"/>
        <end position="1551"/>
    </location>
</feature>
<keyword evidence="2" id="KW-0449">Lipoprotein</keyword>
<evidence type="ECO:0000256" key="1">
    <source>
        <dbReference type="SAM" id="MobiDB-lite"/>
    </source>
</evidence>
<keyword evidence="3" id="KW-1185">Reference proteome</keyword>
<feature type="region of interest" description="Disordered" evidence="1">
    <location>
        <begin position="1527"/>
        <end position="1594"/>
    </location>
</feature>
<feature type="region of interest" description="Disordered" evidence="1">
    <location>
        <begin position="1051"/>
        <end position="1070"/>
    </location>
</feature>
<proteinExistence type="predicted"/>
<reference evidence="2 3" key="1">
    <citation type="submission" date="2007-01" db="EMBL/GenBank/DDBJ databases">
        <authorList>
            <person name="Haygood M."/>
            <person name="Podell S."/>
            <person name="Anderson C."/>
            <person name="Hopkinson B."/>
            <person name="Roe K."/>
            <person name="Barbeau K."/>
            <person name="Gaasterland T."/>
            <person name="Ferriera S."/>
            <person name="Johnson J."/>
            <person name="Kravitz S."/>
            <person name="Beeson K."/>
            <person name="Sutton G."/>
            <person name="Rogers Y.-H."/>
            <person name="Friedman R."/>
            <person name="Frazier M."/>
            <person name="Venter J.C."/>
        </authorList>
    </citation>
    <scope>NUCLEOTIDE SEQUENCE [LARGE SCALE GENOMIC DNA]</scope>
    <source>
        <strain evidence="2 3">ATCC 23134</strain>
    </source>
</reference>
<evidence type="ECO:0000313" key="3">
    <source>
        <dbReference type="Proteomes" id="UP000004095"/>
    </source>
</evidence>
<gene>
    <name evidence="2" type="ORF">M23134_03333</name>
</gene>
<protein>
    <submittedName>
        <fullName evidence="2">Lipoprotein, putative</fullName>
    </submittedName>
</protein>